<evidence type="ECO:0000256" key="2">
    <source>
        <dbReference type="ARBA" id="ARBA00022490"/>
    </source>
</evidence>
<feature type="compositionally biased region" description="Low complexity" evidence="3">
    <location>
        <begin position="277"/>
        <end position="291"/>
    </location>
</feature>
<proteinExistence type="predicted"/>
<dbReference type="AlphaFoldDB" id="A0A8T0IWR8"/>
<keyword evidence="2" id="KW-0963">Cytoplasm</keyword>
<dbReference type="InterPro" id="IPR056440">
    <property type="entry name" value="Zn-ribbon_GIR1"/>
</dbReference>
<dbReference type="InterPro" id="IPR036020">
    <property type="entry name" value="WW_dom_sf"/>
</dbReference>
<protein>
    <recommendedName>
        <fullName evidence="4">WW domain-containing protein</fullName>
    </recommendedName>
</protein>
<dbReference type="Proteomes" id="UP000822688">
    <property type="component" value="Chromosome 2"/>
</dbReference>
<dbReference type="EMBL" id="CM026422">
    <property type="protein sequence ID" value="KAG0587542.1"/>
    <property type="molecule type" value="Genomic_DNA"/>
</dbReference>
<evidence type="ECO:0000256" key="1">
    <source>
        <dbReference type="ARBA" id="ARBA00004496"/>
    </source>
</evidence>
<feature type="compositionally biased region" description="Low complexity" evidence="3">
    <location>
        <begin position="300"/>
        <end position="312"/>
    </location>
</feature>
<comment type="caution">
    <text evidence="5">The sequence shown here is derived from an EMBL/GenBank/DDBJ whole genome shotgun (WGS) entry which is preliminary data.</text>
</comment>
<comment type="subcellular location">
    <subcellularLocation>
        <location evidence="1">Cytoplasm</location>
    </subcellularLocation>
</comment>
<dbReference type="PANTHER" id="PTHR14791">
    <property type="entry name" value="BOMB/KIRA PROTEINS"/>
    <property type="match status" value="1"/>
</dbReference>
<sequence>MAVAMETGGWRGGEILDVKKKRTAWGADAQQLMQMMMGQLHSEPENVRQDVELSTLDLLGKADPCSSSREFDTELHLSASPDFLELDPEEPLPSGWEKCLDLKTGKVSYVDKNSGLSTSNDPRKRNCSIETELQTQFSPLAAHEFLGSKRSETLRQENSLRASSSSSSGSPRLSRQQNTSRLRSFTTGKQLWNLQADDRHVSLANRCDELEAEEESNLELDLNLAAGGSSSPSLANRHEQTVCTMEMIQNALKRTAEKASITIPISKREMPRLQQKLSMSSSFSSLTSTRSDPIDSGVVPSPSTSSSSSTSSRSRKAASLNETRQSTGACEGDSKVDSGALVMGACTRCLMYVMLKRDDPRCPRCESEVPVDFSAPPCKRSRVISDRR</sequence>
<dbReference type="Gene3D" id="2.20.70.10">
    <property type="match status" value="1"/>
</dbReference>
<feature type="region of interest" description="Disordered" evidence="3">
    <location>
        <begin position="264"/>
        <end position="334"/>
    </location>
</feature>
<evidence type="ECO:0000259" key="4">
    <source>
        <dbReference type="PROSITE" id="PS50020"/>
    </source>
</evidence>
<organism evidence="5 6">
    <name type="scientific">Ceratodon purpureus</name>
    <name type="common">Fire moss</name>
    <name type="synonym">Dicranum purpureum</name>
    <dbReference type="NCBI Taxonomy" id="3225"/>
    <lineage>
        <taxon>Eukaryota</taxon>
        <taxon>Viridiplantae</taxon>
        <taxon>Streptophyta</taxon>
        <taxon>Embryophyta</taxon>
        <taxon>Bryophyta</taxon>
        <taxon>Bryophytina</taxon>
        <taxon>Bryopsida</taxon>
        <taxon>Dicranidae</taxon>
        <taxon>Pseudoditrichales</taxon>
        <taxon>Ditrichaceae</taxon>
        <taxon>Ceratodon</taxon>
    </lineage>
</organism>
<dbReference type="SUPFAM" id="SSF51045">
    <property type="entry name" value="WW domain"/>
    <property type="match status" value="1"/>
</dbReference>
<dbReference type="Pfam" id="PF24747">
    <property type="entry name" value="Zn-ribbon_GIR1"/>
    <property type="match status" value="1"/>
</dbReference>
<dbReference type="PROSITE" id="PS50020">
    <property type="entry name" value="WW_DOMAIN_2"/>
    <property type="match status" value="1"/>
</dbReference>
<evidence type="ECO:0000313" key="5">
    <source>
        <dbReference type="EMBL" id="KAG0587542.1"/>
    </source>
</evidence>
<feature type="compositionally biased region" description="Low complexity" evidence="3">
    <location>
        <begin position="159"/>
        <end position="175"/>
    </location>
</feature>
<gene>
    <name evidence="5" type="ORF">KC19_2G172700</name>
</gene>
<dbReference type="InterPro" id="IPR001202">
    <property type="entry name" value="WW_dom"/>
</dbReference>
<feature type="region of interest" description="Disordered" evidence="3">
    <location>
        <begin position="152"/>
        <end position="181"/>
    </location>
</feature>
<feature type="domain" description="WW" evidence="4">
    <location>
        <begin position="90"/>
        <end position="124"/>
    </location>
</feature>
<evidence type="ECO:0000256" key="3">
    <source>
        <dbReference type="SAM" id="MobiDB-lite"/>
    </source>
</evidence>
<dbReference type="InterPro" id="IPR051105">
    <property type="entry name" value="WWC/KIBRA_Hippo_Reg"/>
</dbReference>
<evidence type="ECO:0000313" key="6">
    <source>
        <dbReference type="Proteomes" id="UP000822688"/>
    </source>
</evidence>
<accession>A0A8T0IWR8</accession>
<reference evidence="5" key="1">
    <citation type="submission" date="2020-06" db="EMBL/GenBank/DDBJ databases">
        <title>WGS assembly of Ceratodon purpureus strain R40.</title>
        <authorList>
            <person name="Carey S.B."/>
            <person name="Jenkins J."/>
            <person name="Shu S."/>
            <person name="Lovell J.T."/>
            <person name="Sreedasyam A."/>
            <person name="Maumus F."/>
            <person name="Tiley G.P."/>
            <person name="Fernandez-Pozo N."/>
            <person name="Barry K."/>
            <person name="Chen C."/>
            <person name="Wang M."/>
            <person name="Lipzen A."/>
            <person name="Daum C."/>
            <person name="Saski C.A."/>
            <person name="Payton A.C."/>
            <person name="Mcbreen J.C."/>
            <person name="Conrad R.E."/>
            <person name="Kollar L.M."/>
            <person name="Olsson S."/>
            <person name="Huttunen S."/>
            <person name="Landis J.B."/>
            <person name="Wickett N.J."/>
            <person name="Johnson M.G."/>
            <person name="Rensing S.A."/>
            <person name="Grimwood J."/>
            <person name="Schmutz J."/>
            <person name="Mcdaniel S.F."/>
        </authorList>
    </citation>
    <scope>NUCLEOTIDE SEQUENCE</scope>
    <source>
        <strain evidence="5">R40</strain>
    </source>
</reference>
<name>A0A8T0IWR8_CERPU</name>
<dbReference type="GO" id="GO:0005737">
    <property type="term" value="C:cytoplasm"/>
    <property type="evidence" value="ECO:0007669"/>
    <property type="project" value="UniProtKB-SubCell"/>
</dbReference>
<dbReference type="PANTHER" id="PTHR14791:SF42">
    <property type="entry name" value="F16L1.2 PROTEIN"/>
    <property type="match status" value="1"/>
</dbReference>
<keyword evidence="6" id="KW-1185">Reference proteome</keyword>